<dbReference type="Proteomes" id="UP000820818">
    <property type="component" value="Linkage Group LG9"/>
</dbReference>
<keyword evidence="3" id="KW-1185">Reference proteome</keyword>
<proteinExistence type="predicted"/>
<dbReference type="PANTHER" id="PTHR33273:SF4">
    <property type="entry name" value="ENDONUCLEASE_EXONUCLEASE_PHOSPHATASE DOMAIN-CONTAINING PROTEIN"/>
    <property type="match status" value="1"/>
</dbReference>
<dbReference type="PANTHER" id="PTHR33273">
    <property type="entry name" value="DOMAIN-CONTAINING PROTEIN, PUTATIVE-RELATED"/>
    <property type="match status" value="1"/>
</dbReference>
<reference evidence="2 3" key="1">
    <citation type="submission" date="2022-05" db="EMBL/GenBank/DDBJ databases">
        <title>A multi-omics perspective on studying reproductive biology in Daphnia sinensis.</title>
        <authorList>
            <person name="Jia J."/>
        </authorList>
    </citation>
    <scope>NUCLEOTIDE SEQUENCE [LARGE SCALE GENOMIC DNA]</scope>
    <source>
        <strain evidence="2 3">WSL</strain>
    </source>
</reference>
<feature type="domain" description="Endonuclease/exonuclease/phosphatase" evidence="1">
    <location>
        <begin position="110"/>
        <end position="231"/>
    </location>
</feature>
<organism evidence="2 3">
    <name type="scientific">Daphnia sinensis</name>
    <dbReference type="NCBI Taxonomy" id="1820382"/>
    <lineage>
        <taxon>Eukaryota</taxon>
        <taxon>Metazoa</taxon>
        <taxon>Ecdysozoa</taxon>
        <taxon>Arthropoda</taxon>
        <taxon>Crustacea</taxon>
        <taxon>Branchiopoda</taxon>
        <taxon>Diplostraca</taxon>
        <taxon>Cladocera</taxon>
        <taxon>Anomopoda</taxon>
        <taxon>Daphniidae</taxon>
        <taxon>Daphnia</taxon>
        <taxon>Daphnia similis group</taxon>
    </lineage>
</organism>
<comment type="caution">
    <text evidence="2">The sequence shown here is derived from an EMBL/GenBank/DDBJ whole genome shotgun (WGS) entry which is preliminary data.</text>
</comment>
<evidence type="ECO:0000313" key="3">
    <source>
        <dbReference type="Proteomes" id="UP000820818"/>
    </source>
</evidence>
<evidence type="ECO:0000313" key="2">
    <source>
        <dbReference type="EMBL" id="KAI9553697.1"/>
    </source>
</evidence>
<protein>
    <recommendedName>
        <fullName evidence="1">Endonuclease/exonuclease/phosphatase domain-containing protein</fullName>
    </recommendedName>
</protein>
<dbReference type="Gene3D" id="3.60.10.10">
    <property type="entry name" value="Endonuclease/exonuclease/phosphatase"/>
    <property type="match status" value="1"/>
</dbReference>
<dbReference type="AlphaFoldDB" id="A0AAD5PNU8"/>
<dbReference type="InterPro" id="IPR036691">
    <property type="entry name" value="Endo/exonu/phosph_ase_sf"/>
</dbReference>
<dbReference type="SUPFAM" id="SSF56219">
    <property type="entry name" value="DNase I-like"/>
    <property type="match status" value="1"/>
</dbReference>
<sequence length="235" mass="26283">MQTNPRTLQSLPLATLTLPAVYAHNEDQQTSLLSIKELMNRPVICSLPLSSTTNRIGGITVGEACKRVSNLTSTAAYRAGPSTHHEVARAPDISQLKAQPEAVQEEMKPDQKVEFRHYLSLFNPEIALLSETHWNSGFAPKFKHHHILKNDRPNRLRGGVVILIRKTLHFTPIHLRTRDTAEAIGASIICTNKKHIDFISTYVPKGDCETEDIEDLLNRTNDFVIGGDFNGHYSL</sequence>
<dbReference type="EMBL" id="WJBH02000009">
    <property type="protein sequence ID" value="KAI9553697.1"/>
    <property type="molecule type" value="Genomic_DNA"/>
</dbReference>
<gene>
    <name evidence="2" type="ORF">GHT06_021625</name>
</gene>
<name>A0AAD5PNU8_9CRUS</name>
<accession>A0AAD5PNU8</accession>
<dbReference type="GO" id="GO:0003824">
    <property type="term" value="F:catalytic activity"/>
    <property type="evidence" value="ECO:0007669"/>
    <property type="project" value="InterPro"/>
</dbReference>
<dbReference type="InterPro" id="IPR005135">
    <property type="entry name" value="Endo/exonuclease/phosphatase"/>
</dbReference>
<dbReference type="Pfam" id="PF03372">
    <property type="entry name" value="Exo_endo_phos"/>
    <property type="match status" value="1"/>
</dbReference>
<evidence type="ECO:0000259" key="1">
    <source>
        <dbReference type="Pfam" id="PF03372"/>
    </source>
</evidence>